<keyword evidence="1" id="KW-0812">Transmembrane</keyword>
<feature type="transmembrane region" description="Helical" evidence="1">
    <location>
        <begin position="31"/>
        <end position="51"/>
    </location>
</feature>
<feature type="signal peptide" evidence="2">
    <location>
        <begin position="1"/>
        <end position="21"/>
    </location>
</feature>
<keyword evidence="2" id="KW-0732">Signal</keyword>
<keyword evidence="4" id="KW-1185">Reference proteome</keyword>
<evidence type="ECO:0000256" key="1">
    <source>
        <dbReference type="SAM" id="Phobius"/>
    </source>
</evidence>
<dbReference type="KEGG" id="abp:AGABI1DRAFT103866"/>
<feature type="chain" id="PRO_5003886363" evidence="2">
    <location>
        <begin position="22"/>
        <end position="297"/>
    </location>
</feature>
<dbReference type="OMA" id="SHAHKSI"/>
<dbReference type="HOGENOM" id="CLU_936794_0_0_1"/>
<dbReference type="GeneID" id="18821938"/>
<dbReference type="eggNOG" id="ENOG502SN4X">
    <property type="taxonomic scope" value="Eukaryota"/>
</dbReference>
<accession>K5XJR3</accession>
<evidence type="ECO:0000313" key="4">
    <source>
        <dbReference type="Proteomes" id="UP000008493"/>
    </source>
</evidence>
<protein>
    <submittedName>
        <fullName evidence="3">Uncharacterized protein</fullName>
    </submittedName>
</protein>
<reference evidence="4" key="1">
    <citation type="journal article" date="2012" name="Proc. Natl. Acad. Sci. U.S.A.">
        <title>Genome sequence of the button mushroom Agaricus bisporus reveals mechanisms governing adaptation to a humic-rich ecological niche.</title>
        <authorList>
            <person name="Morin E."/>
            <person name="Kohler A."/>
            <person name="Baker A.R."/>
            <person name="Foulongne-Oriol M."/>
            <person name="Lombard V."/>
            <person name="Nagy L.G."/>
            <person name="Ohm R.A."/>
            <person name="Patyshakuliyeva A."/>
            <person name="Brun A."/>
            <person name="Aerts A.L."/>
            <person name="Bailey A.M."/>
            <person name="Billette C."/>
            <person name="Coutinho P.M."/>
            <person name="Deakin G."/>
            <person name="Doddapaneni H."/>
            <person name="Floudas D."/>
            <person name="Grimwood J."/>
            <person name="Hilden K."/>
            <person name="Kuees U."/>
            <person name="LaButti K.M."/>
            <person name="Lapidus A."/>
            <person name="Lindquist E.A."/>
            <person name="Lucas S.M."/>
            <person name="Murat C."/>
            <person name="Riley R.W."/>
            <person name="Salamov A.A."/>
            <person name="Schmutz J."/>
            <person name="Subramanian V."/>
            <person name="Woesten H.A.B."/>
            <person name="Xu J."/>
            <person name="Eastwood D.C."/>
            <person name="Foster G.D."/>
            <person name="Sonnenberg A.S."/>
            <person name="Cullen D."/>
            <person name="de Vries R.P."/>
            <person name="Lundell T."/>
            <person name="Hibbett D.S."/>
            <person name="Henrissat B."/>
            <person name="Burton K.S."/>
            <person name="Kerrigan R.W."/>
            <person name="Challen M.P."/>
            <person name="Grigoriev I.V."/>
            <person name="Martin F."/>
        </authorList>
    </citation>
    <scope>NUCLEOTIDE SEQUENCE [LARGE SCALE GENOMIC DNA]</scope>
    <source>
        <strain evidence="4">JB137-S8 / ATCC MYA-4627 / FGSC 10392</strain>
    </source>
</reference>
<organism evidence="3 4">
    <name type="scientific">Agaricus bisporus var. burnettii (strain JB137-S8 / ATCC MYA-4627 / FGSC 10392)</name>
    <name type="common">White button mushroom</name>
    <dbReference type="NCBI Taxonomy" id="597362"/>
    <lineage>
        <taxon>Eukaryota</taxon>
        <taxon>Fungi</taxon>
        <taxon>Dikarya</taxon>
        <taxon>Basidiomycota</taxon>
        <taxon>Agaricomycotina</taxon>
        <taxon>Agaricomycetes</taxon>
        <taxon>Agaricomycetidae</taxon>
        <taxon>Agaricales</taxon>
        <taxon>Agaricineae</taxon>
        <taxon>Agaricaceae</taxon>
        <taxon>Agaricus</taxon>
    </lineage>
</organism>
<evidence type="ECO:0000256" key="2">
    <source>
        <dbReference type="SAM" id="SignalP"/>
    </source>
</evidence>
<dbReference type="AlphaFoldDB" id="K5XJR3"/>
<dbReference type="EMBL" id="JH971385">
    <property type="protein sequence ID" value="EKM83763.1"/>
    <property type="molecule type" value="Genomic_DNA"/>
</dbReference>
<dbReference type="Proteomes" id="UP000008493">
    <property type="component" value="Unassembled WGS sequence"/>
</dbReference>
<dbReference type="STRING" id="597362.K5XJR3"/>
<gene>
    <name evidence="3" type="ORF">AGABI1DRAFT_103866</name>
</gene>
<name>K5XJR3_AGABU</name>
<dbReference type="OrthoDB" id="3267487at2759"/>
<keyword evidence="1" id="KW-0472">Membrane</keyword>
<dbReference type="RefSeq" id="XP_007325592.1">
    <property type="nucleotide sequence ID" value="XM_007325530.1"/>
</dbReference>
<sequence>MLLSSMVGSVALALLLSGIMGIKTFKCMNDSKIVAGIIAILELGHMAFVIWDAITIRGVRRLTVLYTYIKYRKTPGARGRISLRMSMEEPPNETGLGNAVDKGLATNDISHAPARPLALNEPPVSHLDDSRSHAHKSIASSFSRLSKLFSNMVNLRRVMRDEWIKYHELDNVHFCGRVIRRHEREAIIRYTTSKATSNGFLGAPKVDYDKEINPWVTANSPKIADRRVSLLIQTGDFANPFSEGHSLPLNIRPSSQIAPSSSLSLNFPPPLDVADPQVRVVLPSSPLESSYQPSGRS</sequence>
<proteinExistence type="predicted"/>
<evidence type="ECO:0000313" key="3">
    <source>
        <dbReference type="EMBL" id="EKM83763.1"/>
    </source>
</evidence>
<keyword evidence="1" id="KW-1133">Transmembrane helix</keyword>
<dbReference type="InParanoid" id="K5XJR3"/>